<protein>
    <recommendedName>
        <fullName evidence="3">Lipoprotein</fullName>
    </recommendedName>
</protein>
<dbReference type="Proteomes" id="UP000192907">
    <property type="component" value="Unassembled WGS sequence"/>
</dbReference>
<proteinExistence type="predicted"/>
<dbReference type="AlphaFoldDB" id="A0A1Y6BQW9"/>
<dbReference type="RefSeq" id="WP_132319107.1">
    <property type="nucleotide sequence ID" value="NZ_FWZT01000008.1"/>
</dbReference>
<accession>A0A1Y6BQW9</accession>
<dbReference type="PROSITE" id="PS51257">
    <property type="entry name" value="PROKAR_LIPOPROTEIN"/>
    <property type="match status" value="1"/>
</dbReference>
<sequence length="363" mass="38197">MKYVLPLAFALSVTACNNDDDKKNSDGPGKEGQGLTLRSTEKLMADAKMNVIPSDFKNTATSPKDVSKAFDSMDAKKLVPQKKTAGGVIANFVKSASAKEGGGKGGAVAPAIACDQLFDGIDTFLDEGNSAVGELVTEVDNAISGKDNPMNLYVETPKENEVFRIRADIEALDSEDSDEEGTSGNVSGDVIVSGGANDTQAFLKFSGDMNISELELNDEASLVDQKIKTDIEVFAENGDDPKLGFGAGVEMLATDAEGSEVKVDSALKLEIKGGKLPSYTLTGSGNGVFEKTKGTFSFDSSLTTQEDLSLEFIFDASLSAPEGNEKLKITSKLQNSSRGCFAVETTCEGNEQACDLVVGVVAR</sequence>
<gene>
    <name evidence="1" type="ORF">SAMN06296036_10812</name>
</gene>
<name>A0A1Y6BQW9_9BACT</name>
<organism evidence="1 2">
    <name type="scientific">Pseudobacteriovorax antillogorgiicola</name>
    <dbReference type="NCBI Taxonomy" id="1513793"/>
    <lineage>
        <taxon>Bacteria</taxon>
        <taxon>Pseudomonadati</taxon>
        <taxon>Bdellovibrionota</taxon>
        <taxon>Oligoflexia</taxon>
        <taxon>Oligoflexales</taxon>
        <taxon>Pseudobacteriovoracaceae</taxon>
        <taxon>Pseudobacteriovorax</taxon>
    </lineage>
</organism>
<evidence type="ECO:0000313" key="1">
    <source>
        <dbReference type="EMBL" id="SMF24524.1"/>
    </source>
</evidence>
<dbReference type="EMBL" id="FWZT01000008">
    <property type="protein sequence ID" value="SMF24524.1"/>
    <property type="molecule type" value="Genomic_DNA"/>
</dbReference>
<evidence type="ECO:0000313" key="2">
    <source>
        <dbReference type="Proteomes" id="UP000192907"/>
    </source>
</evidence>
<reference evidence="2" key="1">
    <citation type="submission" date="2017-04" db="EMBL/GenBank/DDBJ databases">
        <authorList>
            <person name="Varghese N."/>
            <person name="Submissions S."/>
        </authorList>
    </citation>
    <scope>NUCLEOTIDE SEQUENCE [LARGE SCALE GENOMIC DNA]</scope>
    <source>
        <strain evidence="2">RKEM611</strain>
    </source>
</reference>
<evidence type="ECO:0008006" key="3">
    <source>
        <dbReference type="Google" id="ProtNLM"/>
    </source>
</evidence>
<keyword evidence="2" id="KW-1185">Reference proteome</keyword>